<evidence type="ECO:0000313" key="1">
    <source>
        <dbReference type="EMBL" id="MDX4955899.1"/>
    </source>
</evidence>
<evidence type="ECO:0000313" key="2">
    <source>
        <dbReference type="Proteomes" id="UP001287445"/>
    </source>
</evidence>
<proteinExistence type="predicted"/>
<sequence>MNESVLIGLNQVAEIFARAPLSAEAADLYRRATGIADDEQFLKRLATLVKGSKKFPLPADFGLDRQASEPSRQISLLPGESITFACGTTVTASPVLDGSARECLAIFLEKAPGVAPHHTLEVSPTAQEQGHA</sequence>
<comment type="caution">
    <text evidence="1">The sequence shown here is derived from an EMBL/GenBank/DDBJ whole genome shotgun (WGS) entry which is preliminary data.</text>
</comment>
<reference evidence="1" key="1">
    <citation type="submission" date="2023-11" db="EMBL/GenBank/DDBJ databases">
        <title>Identification and selenium tolerance of Delftia acidovorans R3-25.</title>
        <authorList>
            <person name="Zhang S."/>
            <person name="Liu Y."/>
            <person name="Guo Y."/>
        </authorList>
    </citation>
    <scope>NUCLEOTIDE SEQUENCE</scope>
    <source>
        <strain evidence="1">R3-25</strain>
    </source>
</reference>
<protein>
    <submittedName>
        <fullName evidence="1">Uncharacterized protein</fullName>
    </submittedName>
</protein>
<dbReference type="AlphaFoldDB" id="A0AAJ2R576"/>
<organism evidence="1 2">
    <name type="scientific">Delftia acidovorans</name>
    <name type="common">Pseudomonas acidovorans</name>
    <name type="synonym">Comamonas acidovorans</name>
    <dbReference type="NCBI Taxonomy" id="80866"/>
    <lineage>
        <taxon>Bacteria</taxon>
        <taxon>Pseudomonadati</taxon>
        <taxon>Pseudomonadota</taxon>
        <taxon>Betaproteobacteria</taxon>
        <taxon>Burkholderiales</taxon>
        <taxon>Comamonadaceae</taxon>
        <taxon>Delftia</taxon>
    </lineage>
</organism>
<dbReference type="RefSeq" id="WP_319075308.1">
    <property type="nucleotide sequence ID" value="NZ_JAWWMZ010000009.1"/>
</dbReference>
<gene>
    <name evidence="1" type="ORF">SGN30_20980</name>
</gene>
<dbReference type="Proteomes" id="UP001287445">
    <property type="component" value="Unassembled WGS sequence"/>
</dbReference>
<name>A0AAJ2R576_DELAC</name>
<dbReference type="EMBL" id="JAWWMZ010000009">
    <property type="protein sequence ID" value="MDX4955899.1"/>
    <property type="molecule type" value="Genomic_DNA"/>
</dbReference>
<accession>A0AAJ2R576</accession>